<comment type="caution">
    <text evidence="1">The sequence shown here is derived from an EMBL/GenBank/DDBJ whole genome shotgun (WGS) entry which is preliminary data.</text>
</comment>
<organism evidence="1 2">
    <name type="scientific">Natronospira proteinivora</name>
    <dbReference type="NCBI Taxonomy" id="1807133"/>
    <lineage>
        <taxon>Bacteria</taxon>
        <taxon>Pseudomonadati</taxon>
        <taxon>Pseudomonadota</taxon>
        <taxon>Gammaproteobacteria</taxon>
        <taxon>Natronospirales</taxon>
        <taxon>Natronospiraceae</taxon>
        <taxon>Natronospira</taxon>
    </lineage>
</organism>
<accession>A0ABT1G664</accession>
<dbReference type="EMBL" id="JALJYF010000001">
    <property type="protein sequence ID" value="MCP1726582.1"/>
    <property type="molecule type" value="Genomic_DNA"/>
</dbReference>
<proteinExistence type="predicted"/>
<reference evidence="1 2" key="1">
    <citation type="submission" date="2022-03" db="EMBL/GenBank/DDBJ databases">
        <title>Genomic Encyclopedia of Type Strains, Phase III (KMG-III): the genomes of soil and plant-associated and newly described type strains.</title>
        <authorList>
            <person name="Whitman W."/>
        </authorList>
    </citation>
    <scope>NUCLEOTIDE SEQUENCE [LARGE SCALE GENOMIC DNA]</scope>
    <source>
        <strain evidence="1 2">BSker1</strain>
    </source>
</reference>
<sequence>MKRTVWVASVLVLILPGMGVWAFEEEGHTGQQAREIKALSESDIDGLLAGEGLGYAITAELHGYPGPAHVLELADELDLSDDQRADTQAIFDQMLASAKTLGAQLVEAEQTLDKHFSEKTIDEALLKELTAKIADIESRLRAVHLNAHLQQTELMSRRQIHQYMILRGHSGDGHESGHHHD</sequence>
<keyword evidence="2" id="KW-1185">Reference proteome</keyword>
<evidence type="ECO:0000313" key="2">
    <source>
        <dbReference type="Proteomes" id="UP001523550"/>
    </source>
</evidence>
<dbReference type="RefSeq" id="WP_253445103.1">
    <property type="nucleotide sequence ID" value="NZ_JALJYF010000001.1"/>
</dbReference>
<dbReference type="Gene3D" id="1.20.120.1490">
    <property type="match status" value="1"/>
</dbReference>
<dbReference type="Proteomes" id="UP001523550">
    <property type="component" value="Unassembled WGS sequence"/>
</dbReference>
<gene>
    <name evidence="1" type="ORF">J2T60_000547</name>
</gene>
<name>A0ABT1G664_9GAMM</name>
<evidence type="ECO:0000313" key="1">
    <source>
        <dbReference type="EMBL" id="MCP1726582.1"/>
    </source>
</evidence>
<protein>
    <submittedName>
        <fullName evidence="1">Spy/CpxP family protein refolding chaperone</fullName>
    </submittedName>
</protein>